<dbReference type="AlphaFoldDB" id="D0MSU8"/>
<reference evidence="2" key="1">
    <citation type="journal article" date="2009" name="Nature">
        <title>Genome sequence and analysis of the Irish potato famine pathogen Phytophthora infestans.</title>
        <authorList>
            <consortium name="The Broad Institute Genome Sequencing Platform"/>
            <person name="Haas B.J."/>
            <person name="Kamoun S."/>
            <person name="Zody M.C."/>
            <person name="Jiang R.H."/>
            <person name="Handsaker R.E."/>
            <person name="Cano L.M."/>
            <person name="Grabherr M."/>
            <person name="Kodira C.D."/>
            <person name="Raffaele S."/>
            <person name="Torto-Alalibo T."/>
            <person name="Bozkurt T.O."/>
            <person name="Ah-Fong A.M."/>
            <person name="Alvarado L."/>
            <person name="Anderson V.L."/>
            <person name="Armstrong M.R."/>
            <person name="Avrova A."/>
            <person name="Baxter L."/>
            <person name="Beynon J."/>
            <person name="Boevink P.C."/>
            <person name="Bollmann S.R."/>
            <person name="Bos J.I."/>
            <person name="Bulone V."/>
            <person name="Cai G."/>
            <person name="Cakir C."/>
            <person name="Carrington J.C."/>
            <person name="Chawner M."/>
            <person name="Conti L."/>
            <person name="Costanzo S."/>
            <person name="Ewan R."/>
            <person name="Fahlgren N."/>
            <person name="Fischbach M.A."/>
            <person name="Fugelstad J."/>
            <person name="Gilroy E.M."/>
            <person name="Gnerre S."/>
            <person name="Green P.J."/>
            <person name="Grenville-Briggs L.J."/>
            <person name="Griffith J."/>
            <person name="Grunwald N.J."/>
            <person name="Horn K."/>
            <person name="Horner N.R."/>
            <person name="Hu C.H."/>
            <person name="Huitema E."/>
            <person name="Jeong D.H."/>
            <person name="Jones A.M."/>
            <person name="Jones J.D."/>
            <person name="Jones R.W."/>
            <person name="Karlsson E.K."/>
            <person name="Kunjeti S.G."/>
            <person name="Lamour K."/>
            <person name="Liu Z."/>
            <person name="Ma L."/>
            <person name="Maclean D."/>
            <person name="Chibucos M.C."/>
            <person name="McDonald H."/>
            <person name="McWalters J."/>
            <person name="Meijer H.J."/>
            <person name="Morgan W."/>
            <person name="Morris P.F."/>
            <person name="Munro C.A."/>
            <person name="O'Neill K."/>
            <person name="Ospina-Giraldo M."/>
            <person name="Pinzon A."/>
            <person name="Pritchard L."/>
            <person name="Ramsahoye B."/>
            <person name="Ren Q."/>
            <person name="Restrepo S."/>
            <person name="Roy S."/>
            <person name="Sadanandom A."/>
            <person name="Savidor A."/>
            <person name="Schornack S."/>
            <person name="Schwartz D.C."/>
            <person name="Schumann U.D."/>
            <person name="Schwessinger B."/>
            <person name="Seyer L."/>
            <person name="Sharpe T."/>
            <person name="Silvar C."/>
            <person name="Song J."/>
            <person name="Studholme D.J."/>
            <person name="Sykes S."/>
            <person name="Thines M."/>
            <person name="van de Vondervoort P.J."/>
            <person name="Phuntumart V."/>
            <person name="Wawra S."/>
            <person name="Weide R."/>
            <person name="Win J."/>
            <person name="Young C."/>
            <person name="Zhou S."/>
            <person name="Fry W."/>
            <person name="Meyers B.C."/>
            <person name="van West P."/>
            <person name="Ristaino J."/>
            <person name="Govers F."/>
            <person name="Birch P.R."/>
            <person name="Whisson S.C."/>
            <person name="Judelson H.S."/>
            <person name="Nusbaum C."/>
        </authorList>
    </citation>
    <scope>NUCLEOTIDE SEQUENCE [LARGE SCALE GENOMIC DNA]</scope>
    <source>
        <strain evidence="2">T30-4</strain>
    </source>
</reference>
<dbReference type="GeneID" id="9476604"/>
<protein>
    <submittedName>
        <fullName evidence="1">Uncharacterized protein</fullName>
    </submittedName>
</protein>
<name>D0MSU8_PHYIT</name>
<dbReference type="Proteomes" id="UP000006643">
    <property type="component" value="Unassembled WGS sequence"/>
</dbReference>
<dbReference type="KEGG" id="pif:PITG_00084"/>
<keyword evidence="2" id="KW-1185">Reference proteome</keyword>
<dbReference type="InParanoid" id="D0MSU8"/>
<dbReference type="HOGENOM" id="CLU_1889841_0_0_1"/>
<dbReference type="EMBL" id="DS028118">
    <property type="protein sequence ID" value="EEY57532.1"/>
    <property type="molecule type" value="Genomic_DNA"/>
</dbReference>
<evidence type="ECO:0000313" key="1">
    <source>
        <dbReference type="EMBL" id="EEY57532.1"/>
    </source>
</evidence>
<gene>
    <name evidence="1" type="ORF">PITG_00084</name>
</gene>
<proteinExistence type="predicted"/>
<accession>D0MSU8</accession>
<evidence type="ECO:0000313" key="2">
    <source>
        <dbReference type="Proteomes" id="UP000006643"/>
    </source>
</evidence>
<sequence length="135" mass="14858">MSKWSGIARGPELDTNGSKARARDANLLFSVKAAALQPASLCSARYMHGTQCSFTGTHSFPRIRKDCESATNATKRQTEKNARTRVKRDSLSTAFFCVEREPHFGKPHLHSDLKDDANAFPSLARTPGNPACKLH</sequence>
<organism evidence="1 2">
    <name type="scientific">Phytophthora infestans (strain T30-4)</name>
    <name type="common">Potato late blight agent</name>
    <dbReference type="NCBI Taxonomy" id="403677"/>
    <lineage>
        <taxon>Eukaryota</taxon>
        <taxon>Sar</taxon>
        <taxon>Stramenopiles</taxon>
        <taxon>Oomycota</taxon>
        <taxon>Peronosporomycetes</taxon>
        <taxon>Peronosporales</taxon>
        <taxon>Peronosporaceae</taxon>
        <taxon>Phytophthora</taxon>
    </lineage>
</organism>
<dbReference type="RefSeq" id="XP_002908718.1">
    <property type="nucleotide sequence ID" value="XM_002908672.1"/>
</dbReference>
<dbReference type="VEuPathDB" id="FungiDB:PITG_00084"/>